<dbReference type="CDD" id="cd06849">
    <property type="entry name" value="lipoyl_domain"/>
    <property type="match status" value="1"/>
</dbReference>
<dbReference type="Gene3D" id="4.10.320.10">
    <property type="entry name" value="E3-binding domain"/>
    <property type="match status" value="1"/>
</dbReference>
<dbReference type="EC" id="2.3.1.-" evidence="10"/>
<reference evidence="14 15" key="1">
    <citation type="journal article" date="2013" name="Genome Biol.">
        <title>Genome of Acanthamoeba castellanii highlights extensive lateral gene transfer and early evolution of tyrosine kinase signaling.</title>
        <authorList>
            <person name="Clarke M."/>
            <person name="Lohan A.J."/>
            <person name="Liu B."/>
            <person name="Lagkouvardos I."/>
            <person name="Roy S."/>
            <person name="Zafar N."/>
            <person name="Bertelli C."/>
            <person name="Schilde C."/>
            <person name="Kianianmomeni A."/>
            <person name="Burglin T.R."/>
            <person name="Frech C."/>
            <person name="Turcotte B."/>
            <person name="Kopec K.O."/>
            <person name="Synnott J.M."/>
            <person name="Choo C."/>
            <person name="Paponov I."/>
            <person name="Finkler A."/>
            <person name="Soon Heng Tan C."/>
            <person name="Hutchins A.P."/>
            <person name="Weinmeier T."/>
            <person name="Rattei T."/>
            <person name="Chu J.S."/>
            <person name="Gimenez G."/>
            <person name="Irimia M."/>
            <person name="Rigden D.J."/>
            <person name="Fitzpatrick D.A."/>
            <person name="Lorenzo-Morales J."/>
            <person name="Bateman A."/>
            <person name="Chiu C.H."/>
            <person name="Tang P."/>
            <person name="Hegemann P."/>
            <person name="Fromm H."/>
            <person name="Raoult D."/>
            <person name="Greub G."/>
            <person name="Miranda-Saavedra D."/>
            <person name="Chen N."/>
            <person name="Nash P."/>
            <person name="Ginger M.L."/>
            <person name="Horn M."/>
            <person name="Schaap P."/>
            <person name="Caler L."/>
            <person name="Loftus B."/>
        </authorList>
    </citation>
    <scope>NUCLEOTIDE SEQUENCE [LARGE SCALE GENOMIC DNA]</scope>
    <source>
        <strain evidence="14 15">Neff</strain>
    </source>
</reference>
<dbReference type="AlphaFoldDB" id="L8HLE5"/>
<dbReference type="InterPro" id="IPR001078">
    <property type="entry name" value="2-oxoacid_DH_actylTfrase"/>
</dbReference>
<keyword evidence="5 10" id="KW-0450">Lipoyl</keyword>
<dbReference type="SUPFAM" id="SSF47005">
    <property type="entry name" value="Peripheral subunit-binding domain of 2-oxo acid dehydrogenase complex"/>
    <property type="match status" value="1"/>
</dbReference>
<evidence type="ECO:0000256" key="11">
    <source>
        <dbReference type="SAM" id="MobiDB-lite"/>
    </source>
</evidence>
<dbReference type="FunFam" id="3.30.559.10:FF:000027">
    <property type="entry name" value="Dihydrolipoamide acetyltransferase component of pyruvate dehydrogenase complex"/>
    <property type="match status" value="1"/>
</dbReference>
<dbReference type="InterPro" id="IPR011053">
    <property type="entry name" value="Single_hybrid_motif"/>
</dbReference>
<dbReference type="PROSITE" id="PS50968">
    <property type="entry name" value="BIOTINYL_LIPOYL"/>
    <property type="match status" value="1"/>
</dbReference>
<dbReference type="GO" id="GO:0043754">
    <property type="term" value="F:dihydrolipoamide branched chain acyltransferase activity"/>
    <property type="evidence" value="ECO:0007669"/>
    <property type="project" value="UniProtKB-EC"/>
</dbReference>
<dbReference type="GeneID" id="14926552"/>
<comment type="similarity">
    <text evidence="3 10">Belongs to the 2-oxoacid dehydrogenase family.</text>
</comment>
<dbReference type="KEGG" id="acan:ACA1_295800"/>
<dbReference type="Proteomes" id="UP000011083">
    <property type="component" value="Unassembled WGS sequence"/>
</dbReference>
<dbReference type="OMA" id="MPFCIKA"/>
<dbReference type="STRING" id="1257118.L8HLE5"/>
<dbReference type="PROSITE" id="PS00189">
    <property type="entry name" value="LIPOYL"/>
    <property type="match status" value="1"/>
</dbReference>
<feature type="domain" description="Peripheral subunit-binding (PSBD)" evidence="13">
    <location>
        <begin position="157"/>
        <end position="194"/>
    </location>
</feature>
<feature type="compositionally biased region" description="Low complexity" evidence="11">
    <location>
        <begin position="124"/>
        <end position="150"/>
    </location>
</feature>
<dbReference type="Pfam" id="PF02817">
    <property type="entry name" value="E3_binding"/>
    <property type="match status" value="1"/>
</dbReference>
<name>L8HLE5_ACACF</name>
<dbReference type="SUPFAM" id="SSF51230">
    <property type="entry name" value="Single hybrid motif"/>
    <property type="match status" value="1"/>
</dbReference>
<evidence type="ECO:0000256" key="7">
    <source>
        <dbReference type="ARBA" id="ARBA00023128"/>
    </source>
</evidence>
<dbReference type="PANTHER" id="PTHR43178">
    <property type="entry name" value="DIHYDROLIPOAMIDE ACETYLTRANSFERASE COMPONENT OF PYRUVATE DEHYDROGENASE COMPLEX"/>
    <property type="match status" value="1"/>
</dbReference>
<evidence type="ECO:0000313" key="14">
    <source>
        <dbReference type="EMBL" id="ELR25493.1"/>
    </source>
</evidence>
<evidence type="ECO:0000256" key="5">
    <source>
        <dbReference type="ARBA" id="ARBA00022823"/>
    </source>
</evidence>
<evidence type="ECO:0000256" key="10">
    <source>
        <dbReference type="RuleBase" id="RU003423"/>
    </source>
</evidence>
<dbReference type="FunFam" id="4.10.320.10:FF:000002">
    <property type="entry name" value="Dihydrolipoamide acetyltransferase component of pyruvate dehydrogenase complex"/>
    <property type="match status" value="1"/>
</dbReference>
<evidence type="ECO:0000256" key="3">
    <source>
        <dbReference type="ARBA" id="ARBA00007317"/>
    </source>
</evidence>
<evidence type="ECO:0000256" key="9">
    <source>
        <dbReference type="ARBA" id="ARBA00051775"/>
    </source>
</evidence>
<keyword evidence="15" id="KW-1185">Reference proteome</keyword>
<dbReference type="OrthoDB" id="202158at2759"/>
<comment type="catalytic activity">
    <reaction evidence="9">
        <text>N(6)-[(R)-dihydrolipoyl]-L-lysyl-[protein] + 2-methylpropanoyl-CoA = N(6)-[(R)-S(8)-2-methylpropanoyldihydrolipoyl]-L-lysyl-[protein] + CoA</text>
        <dbReference type="Rhea" id="RHEA:18865"/>
        <dbReference type="Rhea" id="RHEA-COMP:10475"/>
        <dbReference type="Rhea" id="RHEA-COMP:10497"/>
        <dbReference type="ChEBI" id="CHEBI:57287"/>
        <dbReference type="ChEBI" id="CHEBI:57338"/>
        <dbReference type="ChEBI" id="CHEBI:83100"/>
        <dbReference type="ChEBI" id="CHEBI:83142"/>
        <dbReference type="EC" id="2.3.1.168"/>
    </reaction>
    <physiologicalReaction direction="left-to-right" evidence="9">
        <dbReference type="Rhea" id="RHEA:18866"/>
    </physiologicalReaction>
</comment>
<dbReference type="PROSITE" id="PS51826">
    <property type="entry name" value="PSBD"/>
    <property type="match status" value="1"/>
</dbReference>
<feature type="region of interest" description="Disordered" evidence="11">
    <location>
        <begin position="124"/>
        <end position="157"/>
    </location>
</feature>
<dbReference type="SUPFAM" id="SSF52777">
    <property type="entry name" value="CoA-dependent acyltransferases"/>
    <property type="match status" value="1"/>
</dbReference>
<keyword evidence="8 10" id="KW-0012">Acyltransferase</keyword>
<dbReference type="EMBL" id="KB007805">
    <property type="protein sequence ID" value="ELR25493.1"/>
    <property type="molecule type" value="Genomic_DNA"/>
</dbReference>
<comment type="cofactor">
    <cofactor evidence="1 10">
        <name>(R)-lipoate</name>
        <dbReference type="ChEBI" id="CHEBI:83088"/>
    </cofactor>
</comment>
<evidence type="ECO:0000256" key="8">
    <source>
        <dbReference type="ARBA" id="ARBA00023315"/>
    </source>
</evidence>
<dbReference type="PANTHER" id="PTHR43178:SF5">
    <property type="entry name" value="LIPOAMIDE ACYLTRANSFERASE COMPONENT OF BRANCHED-CHAIN ALPHA-KETO ACID DEHYDROGENASE COMPLEX, MITOCHONDRIAL"/>
    <property type="match status" value="1"/>
</dbReference>
<dbReference type="GO" id="GO:0005759">
    <property type="term" value="C:mitochondrial matrix"/>
    <property type="evidence" value="ECO:0007669"/>
    <property type="project" value="UniProtKB-SubCell"/>
</dbReference>
<gene>
    <name evidence="14" type="ORF">ACA1_295800</name>
</gene>
<dbReference type="GO" id="GO:0005829">
    <property type="term" value="C:cytosol"/>
    <property type="evidence" value="ECO:0007669"/>
    <property type="project" value="UniProtKB-ARBA"/>
</dbReference>
<dbReference type="InterPro" id="IPR036625">
    <property type="entry name" value="E3-bd_dom_sf"/>
</dbReference>
<dbReference type="Gene3D" id="2.40.50.100">
    <property type="match status" value="1"/>
</dbReference>
<dbReference type="GO" id="GO:0031405">
    <property type="term" value="F:lipoic acid binding"/>
    <property type="evidence" value="ECO:0007669"/>
    <property type="project" value="TreeGrafter"/>
</dbReference>
<evidence type="ECO:0000256" key="6">
    <source>
        <dbReference type="ARBA" id="ARBA00022946"/>
    </source>
</evidence>
<dbReference type="GO" id="GO:0016407">
    <property type="term" value="F:acetyltransferase activity"/>
    <property type="evidence" value="ECO:0007669"/>
    <property type="project" value="TreeGrafter"/>
</dbReference>
<dbReference type="InterPro" id="IPR050743">
    <property type="entry name" value="2-oxoacid_DH_E2_comp"/>
</dbReference>
<dbReference type="Pfam" id="PF00364">
    <property type="entry name" value="Biotin_lipoyl"/>
    <property type="match status" value="1"/>
</dbReference>
<keyword evidence="7" id="KW-0496">Mitochondrion</keyword>
<evidence type="ECO:0000256" key="2">
    <source>
        <dbReference type="ARBA" id="ARBA00004305"/>
    </source>
</evidence>
<dbReference type="RefSeq" id="XP_004368248.1">
    <property type="nucleotide sequence ID" value="XM_004368191.1"/>
</dbReference>
<dbReference type="InterPro" id="IPR023213">
    <property type="entry name" value="CAT-like_dom_sf"/>
</dbReference>
<keyword evidence="4 10" id="KW-0808">Transferase</keyword>
<dbReference type="InterPro" id="IPR004167">
    <property type="entry name" value="PSBD"/>
</dbReference>
<keyword evidence="6" id="KW-0809">Transit peptide</keyword>
<dbReference type="InterPro" id="IPR000089">
    <property type="entry name" value="Biotin_lipoyl"/>
</dbReference>
<evidence type="ECO:0000259" key="12">
    <source>
        <dbReference type="PROSITE" id="PS50968"/>
    </source>
</evidence>
<organism evidence="14 15">
    <name type="scientific">Acanthamoeba castellanii (strain ATCC 30010 / Neff)</name>
    <dbReference type="NCBI Taxonomy" id="1257118"/>
    <lineage>
        <taxon>Eukaryota</taxon>
        <taxon>Amoebozoa</taxon>
        <taxon>Discosea</taxon>
        <taxon>Longamoebia</taxon>
        <taxon>Centramoebida</taxon>
        <taxon>Acanthamoebidae</taxon>
        <taxon>Acanthamoeba</taxon>
    </lineage>
</organism>
<feature type="domain" description="Lipoyl-binding" evidence="12">
    <location>
        <begin position="37"/>
        <end position="112"/>
    </location>
</feature>
<evidence type="ECO:0000256" key="1">
    <source>
        <dbReference type="ARBA" id="ARBA00001938"/>
    </source>
</evidence>
<evidence type="ECO:0000313" key="15">
    <source>
        <dbReference type="Proteomes" id="UP000011083"/>
    </source>
</evidence>
<dbReference type="Pfam" id="PF00198">
    <property type="entry name" value="2-oxoacid_dh"/>
    <property type="match status" value="1"/>
</dbReference>
<dbReference type="FunFam" id="2.40.50.100:FF:000013">
    <property type="entry name" value="Dihydrolipoamide acetyltransferase component of pyruvate dehydrogenase complex"/>
    <property type="match status" value="1"/>
</dbReference>
<evidence type="ECO:0000256" key="4">
    <source>
        <dbReference type="ARBA" id="ARBA00022679"/>
    </source>
</evidence>
<proteinExistence type="inferred from homology"/>
<comment type="subcellular location">
    <subcellularLocation>
        <location evidence="2">Mitochondrion matrix</location>
    </subcellularLocation>
</comment>
<dbReference type="InterPro" id="IPR003016">
    <property type="entry name" value="2-oxoA_DH_lipoyl-BS"/>
</dbReference>
<accession>L8HLE5</accession>
<dbReference type="Gene3D" id="3.30.559.10">
    <property type="entry name" value="Chloramphenicol acetyltransferase-like domain"/>
    <property type="match status" value="1"/>
</dbReference>
<dbReference type="VEuPathDB" id="AmoebaDB:ACA1_295800"/>
<sequence length="478" mass="50814">MTGCRGVLAKETIPLSATISTARRGFHATRVASSGQTIQFNLADVGEGITECEVLKWHVKEGDRIEEFQPIAELQSDKANVEVTSRYTGKITKIHYAVGDLAKVHTPLVDILLDASESAAPAAAAAAPSPSSSSSSSSQSSPSSSSSSSSGHSGPVLTTPAVRRIAKENSIDLSKVAGTGRDGRVLKEDVLAYLEGSPLAHQAPPQFALPTAAGAVPPLPPSVTTTTTTEAGGLAHVVARKAVVGADREVEIRGLQRAMVKTMTAANQIPHFGYSDEIVVDQMVALRDELKPIAEARGVKLSYMPFILKAISLALKSYPVLNSSVNADVSKIIYKASHNLGVAMDTPQGLIVPNIKDVQVLTIFEIAQELNRLQRLGKEGRLGKEDLTGGTFTLSNIGVIGGTYAKPVLMPPEVTIGALGKIQKLPRFDERGNVVPTHIMIASWSADHRVIDGATMANFSNLWKNYLENPKAMLMDMQ</sequence>
<protein>
    <recommendedName>
        <fullName evidence="10">Dihydrolipoamide acetyltransferase component of pyruvate dehydrogenase complex</fullName>
        <ecNumber evidence="10">2.3.1.-</ecNumber>
    </recommendedName>
</protein>
<evidence type="ECO:0000259" key="13">
    <source>
        <dbReference type="PROSITE" id="PS51826"/>
    </source>
</evidence>